<gene>
    <name evidence="2" type="ORF">Lalb_Chr09g0334491</name>
</gene>
<evidence type="ECO:0000256" key="1">
    <source>
        <dbReference type="SAM" id="SignalP"/>
    </source>
</evidence>
<feature type="chain" id="PRO_5025443309" evidence="1">
    <location>
        <begin position="27"/>
        <end position="71"/>
    </location>
</feature>
<proteinExistence type="predicted"/>
<accession>A0A6A4Q1Z7</accession>
<dbReference type="AlphaFoldDB" id="A0A6A4Q1Z7"/>
<dbReference type="OrthoDB" id="6278596at2759"/>
<keyword evidence="1" id="KW-0732">Signal</keyword>
<dbReference type="Proteomes" id="UP000447434">
    <property type="component" value="Chromosome 9"/>
</dbReference>
<organism evidence="2 3">
    <name type="scientific">Lupinus albus</name>
    <name type="common">White lupine</name>
    <name type="synonym">Lupinus termis</name>
    <dbReference type="NCBI Taxonomy" id="3870"/>
    <lineage>
        <taxon>Eukaryota</taxon>
        <taxon>Viridiplantae</taxon>
        <taxon>Streptophyta</taxon>
        <taxon>Embryophyta</taxon>
        <taxon>Tracheophyta</taxon>
        <taxon>Spermatophyta</taxon>
        <taxon>Magnoliopsida</taxon>
        <taxon>eudicotyledons</taxon>
        <taxon>Gunneridae</taxon>
        <taxon>Pentapetalae</taxon>
        <taxon>rosids</taxon>
        <taxon>fabids</taxon>
        <taxon>Fabales</taxon>
        <taxon>Fabaceae</taxon>
        <taxon>Papilionoideae</taxon>
        <taxon>50 kb inversion clade</taxon>
        <taxon>genistoids sensu lato</taxon>
        <taxon>core genistoids</taxon>
        <taxon>Genisteae</taxon>
        <taxon>Lupinus</taxon>
    </lineage>
</organism>
<sequence>MSSTSSTTISLTWLLLEFLICRITDEWYTRFVVSKGRRFRDSLEIIALKKKTYEMHCEMFLEASNLCDDAI</sequence>
<keyword evidence="3" id="KW-1185">Reference proteome</keyword>
<dbReference type="EMBL" id="WOCE01000009">
    <property type="protein sequence ID" value="KAE9607848.1"/>
    <property type="molecule type" value="Genomic_DNA"/>
</dbReference>
<name>A0A6A4Q1Z7_LUPAL</name>
<protein>
    <submittedName>
        <fullName evidence="2">Uncharacterized protein</fullName>
    </submittedName>
</protein>
<evidence type="ECO:0000313" key="2">
    <source>
        <dbReference type="EMBL" id="KAE9607848.1"/>
    </source>
</evidence>
<evidence type="ECO:0000313" key="3">
    <source>
        <dbReference type="Proteomes" id="UP000447434"/>
    </source>
</evidence>
<comment type="caution">
    <text evidence="2">The sequence shown here is derived from an EMBL/GenBank/DDBJ whole genome shotgun (WGS) entry which is preliminary data.</text>
</comment>
<feature type="signal peptide" evidence="1">
    <location>
        <begin position="1"/>
        <end position="26"/>
    </location>
</feature>
<reference evidence="3" key="1">
    <citation type="journal article" date="2020" name="Nat. Commun.">
        <title>Genome sequence of the cluster root forming white lupin.</title>
        <authorList>
            <person name="Hufnagel B."/>
            <person name="Marques A."/>
            <person name="Soriano A."/>
            <person name="Marques L."/>
            <person name="Divol F."/>
            <person name="Doumas P."/>
            <person name="Sallet E."/>
            <person name="Mancinotti D."/>
            <person name="Carrere S."/>
            <person name="Marande W."/>
            <person name="Arribat S."/>
            <person name="Keller J."/>
            <person name="Huneau C."/>
            <person name="Blein T."/>
            <person name="Aime D."/>
            <person name="Laguerre M."/>
            <person name="Taylor J."/>
            <person name="Schubert V."/>
            <person name="Nelson M."/>
            <person name="Geu-Flores F."/>
            <person name="Crespi M."/>
            <person name="Gallardo-Guerrero K."/>
            <person name="Delaux P.-M."/>
            <person name="Salse J."/>
            <person name="Berges H."/>
            <person name="Guyot R."/>
            <person name="Gouzy J."/>
            <person name="Peret B."/>
        </authorList>
    </citation>
    <scope>NUCLEOTIDE SEQUENCE [LARGE SCALE GENOMIC DNA]</scope>
    <source>
        <strain evidence="3">cv. Amiga</strain>
    </source>
</reference>